<dbReference type="GO" id="GO:0009512">
    <property type="term" value="C:cytochrome b6f complex"/>
    <property type="evidence" value="ECO:0007669"/>
    <property type="project" value="InterPro"/>
</dbReference>
<dbReference type="HAMAP" id="MF_00396">
    <property type="entry name" value="Cytb6_f_PetM"/>
    <property type="match status" value="1"/>
</dbReference>
<dbReference type="GO" id="GO:0009055">
    <property type="term" value="F:electron transfer activity"/>
    <property type="evidence" value="ECO:0007669"/>
    <property type="project" value="UniProtKB-UniRule"/>
</dbReference>
<dbReference type="SUPFAM" id="SSF103441">
    <property type="entry name" value="PetM subunit of the cytochrome b6f complex"/>
    <property type="match status" value="1"/>
</dbReference>
<dbReference type="InterPro" id="IPR012595">
    <property type="entry name" value="PetM_cyt_b6/f_cplx_su7"/>
</dbReference>
<evidence type="ECO:0000313" key="9">
    <source>
        <dbReference type="EMBL" id="QDH81720.1"/>
    </source>
</evidence>
<keyword evidence="7" id="KW-0793">Thylakoid</keyword>
<reference evidence="9" key="1">
    <citation type="submission" date="2019-02" db="EMBL/GenBank/DDBJ databases">
        <title>Dictyochophyceae plastid genomes reveal unusual variability of their organisation.</title>
        <authorList>
            <person name="Han K.Y."/>
            <person name="Maciszewski K."/>
            <person name="Graf L."/>
            <person name="Andersen R.A."/>
            <person name="Karnkowska A."/>
            <person name="Yoon H.S."/>
        </authorList>
    </citation>
    <scope>NUCLEOTIDE SEQUENCE</scope>
</reference>
<proteinExistence type="inferred from homology"/>
<name>A0A514CPJ5_9STRA</name>
<organism evidence="9">
    <name type="scientific">Octactis speculum</name>
    <dbReference type="NCBI Taxonomy" id="3111310"/>
    <lineage>
        <taxon>Eukaryota</taxon>
        <taxon>Sar</taxon>
        <taxon>Stramenopiles</taxon>
        <taxon>Ochrophyta</taxon>
        <taxon>Dictyochophyceae</taxon>
        <taxon>Dictyochales</taxon>
        <taxon>Dictyochaceae</taxon>
        <taxon>Octactis</taxon>
    </lineage>
</organism>
<protein>
    <recommendedName>
        <fullName evidence="7">Cytochrome b6-f complex subunit 7</fullName>
    </recommendedName>
    <alternativeName>
        <fullName evidence="7">Cytochrome b6-f complex subunit PetM</fullName>
    </alternativeName>
    <alternativeName>
        <fullName evidence="7">Cytochrome b6-f complex subunit VII</fullName>
    </alternativeName>
</protein>
<evidence type="ECO:0000256" key="4">
    <source>
        <dbReference type="ARBA" id="ARBA00022982"/>
    </source>
</evidence>
<keyword evidence="3 7" id="KW-0812">Transmembrane</keyword>
<dbReference type="GO" id="GO:0015979">
    <property type="term" value="P:photosynthesis"/>
    <property type="evidence" value="ECO:0007669"/>
    <property type="project" value="UniProtKB-KW"/>
</dbReference>
<dbReference type="EMBL" id="MK561359">
    <property type="protein sequence ID" value="QDH81720.1"/>
    <property type="molecule type" value="Genomic_DNA"/>
</dbReference>
<gene>
    <name evidence="7 9" type="primary">petM</name>
</gene>
<keyword evidence="2 7" id="KW-0813">Transport</keyword>
<keyword evidence="6 7" id="KW-0472">Membrane</keyword>
<evidence type="ECO:0000256" key="5">
    <source>
        <dbReference type="ARBA" id="ARBA00022989"/>
    </source>
</evidence>
<dbReference type="RefSeq" id="YP_009677059.1">
    <property type="nucleotide sequence ID" value="NC_043929.1"/>
</dbReference>
<dbReference type="AlphaFoldDB" id="A0A514CPJ5"/>
<keyword evidence="4 7" id="KW-0249">Electron transport</keyword>
<evidence type="ECO:0000256" key="7">
    <source>
        <dbReference type="HAMAP-Rule" id="MF_00396"/>
    </source>
</evidence>
<accession>A0A514CPJ5</accession>
<evidence type="ECO:0000256" key="2">
    <source>
        <dbReference type="ARBA" id="ARBA00022448"/>
    </source>
</evidence>
<comment type="function">
    <text evidence="7">Component of the cytochrome b6-f complex, which mediates electron transfer between photosystem II (PSII) and photosystem I (PSI), cyclic electron flow around PSI, and state transitions.</text>
</comment>
<comment type="subunit">
    <text evidence="7">The 4 large subunits of the cytochrome b6-f complex are cytochrome b6, subunit IV (17 kDa polypeptide, PetD), cytochrome f and the Rieske protein, while the 4 small subunits are PetG, PetL, PetM and PetN. The complex functions as a dimer.</text>
</comment>
<evidence type="ECO:0000256" key="3">
    <source>
        <dbReference type="ARBA" id="ARBA00022692"/>
    </source>
</evidence>
<evidence type="ECO:0000256" key="6">
    <source>
        <dbReference type="ARBA" id="ARBA00023136"/>
    </source>
</evidence>
<keyword evidence="7" id="KW-0602">Photosynthesis</keyword>
<dbReference type="GO" id="GO:0009535">
    <property type="term" value="C:chloroplast thylakoid membrane"/>
    <property type="evidence" value="ECO:0007669"/>
    <property type="project" value="UniProtKB-SubCell"/>
</dbReference>
<dbReference type="GeneID" id="40868912"/>
<keyword evidence="9" id="KW-0150">Chloroplast</keyword>
<comment type="similarity">
    <text evidence="7">Belongs to the PetM family.</text>
</comment>
<feature type="transmembrane region" description="Helical" evidence="8">
    <location>
        <begin position="7"/>
        <end position="29"/>
    </location>
</feature>
<keyword evidence="5 7" id="KW-1133">Transmembrane helix</keyword>
<evidence type="ECO:0000256" key="1">
    <source>
        <dbReference type="ARBA" id="ARBA00004167"/>
    </source>
</evidence>
<keyword evidence="9" id="KW-0934">Plastid</keyword>
<comment type="subcellular location">
    <subcellularLocation>
        <location evidence="1">Membrane</location>
        <topology evidence="1">Single-pass membrane protein</topology>
    </subcellularLocation>
    <subcellularLocation>
        <location evidence="7">Plastid</location>
        <location evidence="7">Chloroplast thylakoid membrane</location>
        <topology evidence="7">Single-pass membrane protein</topology>
    </subcellularLocation>
</comment>
<sequence length="34" mass="3566">MVVFSEILTTAATCFAMTLFGLALGFGLLKVQGD</sequence>
<evidence type="ECO:0000256" key="8">
    <source>
        <dbReference type="SAM" id="Phobius"/>
    </source>
</evidence>
<dbReference type="Pfam" id="PF08041">
    <property type="entry name" value="PetM"/>
    <property type="match status" value="1"/>
</dbReference>
<geneLocation type="chloroplast" evidence="9"/>